<evidence type="ECO:0000259" key="6">
    <source>
        <dbReference type="Pfam" id="PF04542"/>
    </source>
</evidence>
<dbReference type="Pfam" id="PF04542">
    <property type="entry name" value="Sigma70_r2"/>
    <property type="match status" value="1"/>
</dbReference>
<evidence type="ECO:0000259" key="7">
    <source>
        <dbReference type="Pfam" id="PF08281"/>
    </source>
</evidence>
<evidence type="ECO:0000256" key="1">
    <source>
        <dbReference type="ARBA" id="ARBA00010641"/>
    </source>
</evidence>
<organism evidence="8 9">
    <name type="scientific">Paenibacillus oceani</name>
    <dbReference type="NCBI Taxonomy" id="2772510"/>
    <lineage>
        <taxon>Bacteria</taxon>
        <taxon>Bacillati</taxon>
        <taxon>Bacillota</taxon>
        <taxon>Bacilli</taxon>
        <taxon>Bacillales</taxon>
        <taxon>Paenibacillaceae</taxon>
        <taxon>Paenibacillus</taxon>
    </lineage>
</organism>
<gene>
    <name evidence="8" type="ORF">IDH45_13625</name>
</gene>
<keyword evidence="3" id="KW-0731">Sigma factor</keyword>
<sequence length="230" mass="26865">MHRSKRVDYFSKKPNDFDKKNQYSVGKRREESAIDPTPELIDRVLNGDGHAFEQLYNLTIRNVYRTLYFLCGADRDDVEDIVQSVYLELYRCLSNFNKGSSFTAWMSGITLRQQQAYKRQKWKERRRRERLYSVRDTDRSIGADGTSHSPAEEVMEQLDLLSDKLRQVIVLHYLSDLTQQEVADLLGIPVGTVKSRINLALRRLRELGRREHDAQPGRADPVHTRQSGRH</sequence>
<evidence type="ECO:0000256" key="3">
    <source>
        <dbReference type="ARBA" id="ARBA00023082"/>
    </source>
</evidence>
<dbReference type="Pfam" id="PF08281">
    <property type="entry name" value="Sigma70_r4_2"/>
    <property type="match status" value="1"/>
</dbReference>
<dbReference type="InterPro" id="IPR039425">
    <property type="entry name" value="RNA_pol_sigma-70-like"/>
</dbReference>
<feature type="compositionally biased region" description="Basic and acidic residues" evidence="5">
    <location>
        <begin position="208"/>
        <end position="223"/>
    </location>
</feature>
<dbReference type="InterPro" id="IPR007627">
    <property type="entry name" value="RNA_pol_sigma70_r2"/>
</dbReference>
<dbReference type="RefSeq" id="WP_190928457.1">
    <property type="nucleotide sequence ID" value="NZ_JACXJA010000016.1"/>
</dbReference>
<name>A0A927H0D3_9BACL</name>
<reference evidence="8" key="1">
    <citation type="submission" date="2020-09" db="EMBL/GenBank/DDBJ databases">
        <title>A novel bacterium of genus Paenibacillus, isolated from South China Sea.</title>
        <authorList>
            <person name="Huang H."/>
            <person name="Mo K."/>
            <person name="Hu Y."/>
        </authorList>
    </citation>
    <scope>NUCLEOTIDE SEQUENCE</scope>
    <source>
        <strain evidence="8">IB182363</strain>
    </source>
</reference>
<evidence type="ECO:0000256" key="4">
    <source>
        <dbReference type="ARBA" id="ARBA00023163"/>
    </source>
</evidence>
<feature type="region of interest" description="Disordered" evidence="5">
    <location>
        <begin position="208"/>
        <end position="230"/>
    </location>
</feature>
<dbReference type="InterPro" id="IPR013325">
    <property type="entry name" value="RNA_pol_sigma_r2"/>
</dbReference>
<dbReference type="Proteomes" id="UP000639396">
    <property type="component" value="Unassembled WGS sequence"/>
</dbReference>
<dbReference type="Gene3D" id="1.10.1740.10">
    <property type="match status" value="1"/>
</dbReference>
<dbReference type="GO" id="GO:0003677">
    <property type="term" value="F:DNA binding"/>
    <property type="evidence" value="ECO:0007669"/>
    <property type="project" value="InterPro"/>
</dbReference>
<proteinExistence type="inferred from homology"/>
<keyword evidence="2" id="KW-0805">Transcription regulation</keyword>
<dbReference type="InterPro" id="IPR014284">
    <property type="entry name" value="RNA_pol_sigma-70_dom"/>
</dbReference>
<dbReference type="PANTHER" id="PTHR43133">
    <property type="entry name" value="RNA POLYMERASE ECF-TYPE SIGMA FACTO"/>
    <property type="match status" value="1"/>
</dbReference>
<dbReference type="GO" id="GO:0016987">
    <property type="term" value="F:sigma factor activity"/>
    <property type="evidence" value="ECO:0007669"/>
    <property type="project" value="UniProtKB-KW"/>
</dbReference>
<feature type="domain" description="RNA polymerase sigma factor 70 region 4 type 2" evidence="7">
    <location>
        <begin position="152"/>
        <end position="204"/>
    </location>
</feature>
<dbReference type="NCBIfam" id="TIGR02937">
    <property type="entry name" value="sigma70-ECF"/>
    <property type="match status" value="1"/>
</dbReference>
<accession>A0A927H0D3</accession>
<comment type="similarity">
    <text evidence="1">Belongs to the sigma-70 factor family. ECF subfamily.</text>
</comment>
<dbReference type="SUPFAM" id="SSF88946">
    <property type="entry name" value="Sigma2 domain of RNA polymerase sigma factors"/>
    <property type="match status" value="1"/>
</dbReference>
<dbReference type="EMBL" id="JACXJA010000016">
    <property type="protein sequence ID" value="MBD2863027.1"/>
    <property type="molecule type" value="Genomic_DNA"/>
</dbReference>
<dbReference type="SUPFAM" id="SSF88659">
    <property type="entry name" value="Sigma3 and sigma4 domains of RNA polymerase sigma factors"/>
    <property type="match status" value="1"/>
</dbReference>
<feature type="region of interest" description="Disordered" evidence="5">
    <location>
        <begin position="1"/>
        <end position="31"/>
    </location>
</feature>
<evidence type="ECO:0000313" key="8">
    <source>
        <dbReference type="EMBL" id="MBD2863027.1"/>
    </source>
</evidence>
<dbReference type="AlphaFoldDB" id="A0A927H0D3"/>
<evidence type="ECO:0000256" key="2">
    <source>
        <dbReference type="ARBA" id="ARBA00023015"/>
    </source>
</evidence>
<feature type="domain" description="RNA polymerase sigma-70 region 2" evidence="6">
    <location>
        <begin position="56"/>
        <end position="123"/>
    </location>
</feature>
<dbReference type="PANTHER" id="PTHR43133:SF60">
    <property type="entry name" value="RNA POLYMERASE SIGMA FACTOR SIGV"/>
    <property type="match status" value="1"/>
</dbReference>
<evidence type="ECO:0000313" key="9">
    <source>
        <dbReference type="Proteomes" id="UP000639396"/>
    </source>
</evidence>
<dbReference type="CDD" id="cd06171">
    <property type="entry name" value="Sigma70_r4"/>
    <property type="match status" value="1"/>
</dbReference>
<comment type="caution">
    <text evidence="8">The sequence shown here is derived from an EMBL/GenBank/DDBJ whole genome shotgun (WGS) entry which is preliminary data.</text>
</comment>
<dbReference type="InterPro" id="IPR013249">
    <property type="entry name" value="RNA_pol_sigma70_r4_t2"/>
</dbReference>
<dbReference type="Gene3D" id="1.10.10.10">
    <property type="entry name" value="Winged helix-like DNA-binding domain superfamily/Winged helix DNA-binding domain"/>
    <property type="match status" value="1"/>
</dbReference>
<keyword evidence="9" id="KW-1185">Reference proteome</keyword>
<dbReference type="GO" id="GO:0006352">
    <property type="term" value="P:DNA-templated transcription initiation"/>
    <property type="evidence" value="ECO:0007669"/>
    <property type="project" value="InterPro"/>
</dbReference>
<dbReference type="InterPro" id="IPR036388">
    <property type="entry name" value="WH-like_DNA-bd_sf"/>
</dbReference>
<evidence type="ECO:0000256" key="5">
    <source>
        <dbReference type="SAM" id="MobiDB-lite"/>
    </source>
</evidence>
<dbReference type="InterPro" id="IPR013324">
    <property type="entry name" value="RNA_pol_sigma_r3/r4-like"/>
</dbReference>
<keyword evidence="4" id="KW-0804">Transcription</keyword>
<protein>
    <submittedName>
        <fullName evidence="8">Sigma-70 family RNA polymerase sigma factor</fullName>
    </submittedName>
</protein>